<proteinExistence type="predicted"/>
<dbReference type="InterPro" id="IPR036249">
    <property type="entry name" value="Thioredoxin-like_sf"/>
</dbReference>
<dbReference type="Gene3D" id="3.40.30.10">
    <property type="entry name" value="Glutaredoxin"/>
    <property type="match status" value="1"/>
</dbReference>
<sequence>MKLAGQREVVIFSTSTCCMCRTVARLFRDLGANRRWWSWTRHLGRNRPCRRCSLAAGSSDPRTRSCPFTSAGGLSRCFVTQVLSGSIARGMVLWMRVQWTVKNYVP</sequence>
<name>A0A8I6XK38_HORVV</name>
<dbReference type="SUPFAM" id="SSF52833">
    <property type="entry name" value="Thioredoxin-like"/>
    <property type="match status" value="1"/>
</dbReference>
<reference evidence="1" key="2">
    <citation type="submission" date="2020-10" db="EMBL/GenBank/DDBJ databases">
        <authorList>
            <person name="Scholz U."/>
            <person name="Mascher M."/>
            <person name="Fiebig A."/>
        </authorList>
    </citation>
    <scope>NUCLEOTIDE SEQUENCE [LARGE SCALE GENOMIC DNA]</scope>
    <source>
        <strain evidence="1">cv. Morex</strain>
    </source>
</reference>
<reference evidence="2" key="1">
    <citation type="journal article" date="2012" name="Nature">
        <title>A physical, genetic and functional sequence assembly of the barley genome.</title>
        <authorList>
            <consortium name="The International Barley Genome Sequencing Consortium"/>
            <person name="Mayer K.F."/>
            <person name="Waugh R."/>
            <person name="Brown J.W."/>
            <person name="Schulman A."/>
            <person name="Langridge P."/>
            <person name="Platzer M."/>
            <person name="Fincher G.B."/>
            <person name="Muehlbauer G.J."/>
            <person name="Sato K."/>
            <person name="Close T.J."/>
            <person name="Wise R.P."/>
            <person name="Stein N."/>
        </authorList>
    </citation>
    <scope>NUCLEOTIDE SEQUENCE [LARGE SCALE GENOMIC DNA]</scope>
    <source>
        <strain evidence="2">cv. Morex</strain>
    </source>
</reference>
<dbReference type="EnsemblPlants" id="HORVU.MOREX.r3.5HG0429530.1">
    <property type="protein sequence ID" value="HORVU.MOREX.r3.5HG0429530.1.CDS1"/>
    <property type="gene ID" value="HORVU.MOREX.r3.5HG0429530"/>
</dbReference>
<dbReference type="Proteomes" id="UP000011116">
    <property type="component" value="Chromosome 5H"/>
</dbReference>
<accession>A0A8I6XK38</accession>
<keyword evidence="2" id="KW-1185">Reference proteome</keyword>
<organism evidence="1 2">
    <name type="scientific">Hordeum vulgare subsp. vulgare</name>
    <name type="common">Domesticated barley</name>
    <dbReference type="NCBI Taxonomy" id="112509"/>
    <lineage>
        <taxon>Eukaryota</taxon>
        <taxon>Viridiplantae</taxon>
        <taxon>Streptophyta</taxon>
        <taxon>Embryophyta</taxon>
        <taxon>Tracheophyta</taxon>
        <taxon>Spermatophyta</taxon>
        <taxon>Magnoliopsida</taxon>
        <taxon>Liliopsida</taxon>
        <taxon>Poales</taxon>
        <taxon>Poaceae</taxon>
        <taxon>BOP clade</taxon>
        <taxon>Pooideae</taxon>
        <taxon>Triticodae</taxon>
        <taxon>Triticeae</taxon>
        <taxon>Hordeinae</taxon>
        <taxon>Hordeum</taxon>
    </lineage>
</organism>
<evidence type="ECO:0000313" key="1">
    <source>
        <dbReference type="EnsemblPlants" id="HORVU.MOREX.r3.5HG0429530.1.CDS1"/>
    </source>
</evidence>
<evidence type="ECO:0000313" key="2">
    <source>
        <dbReference type="Proteomes" id="UP000011116"/>
    </source>
</evidence>
<evidence type="ECO:0008006" key="3">
    <source>
        <dbReference type="Google" id="ProtNLM"/>
    </source>
</evidence>
<dbReference type="Gramene" id="HORVU.MOREX.r3.5HG0429530.1">
    <property type="protein sequence ID" value="HORVU.MOREX.r3.5HG0429530.1.CDS1"/>
    <property type="gene ID" value="HORVU.MOREX.r3.5HG0429530"/>
</dbReference>
<protein>
    <recommendedName>
        <fullName evidence="3">Glutaredoxin domain-containing protein</fullName>
    </recommendedName>
</protein>
<reference evidence="1" key="3">
    <citation type="submission" date="2022-01" db="UniProtKB">
        <authorList>
            <consortium name="EnsemblPlants"/>
        </authorList>
    </citation>
    <scope>IDENTIFICATION</scope>
    <source>
        <strain evidence="1">subsp. vulgare</strain>
    </source>
</reference>
<dbReference type="AlphaFoldDB" id="A0A8I6XK38"/>
<dbReference type="SMR" id="A0A8I6XK38"/>